<dbReference type="OrthoDB" id="2381403at2"/>
<accession>A0A511WMI6</accession>
<gene>
    <name evidence="1" type="ORF">HFA01_05390</name>
</gene>
<reference evidence="1 2" key="1">
    <citation type="submission" date="2019-07" db="EMBL/GenBank/DDBJ databases">
        <title>Whole genome shotgun sequence of Halobacillus faecis NBRC 103569.</title>
        <authorList>
            <person name="Hosoyama A."/>
            <person name="Uohara A."/>
            <person name="Ohji S."/>
            <person name="Ichikawa N."/>
        </authorList>
    </citation>
    <scope>NUCLEOTIDE SEQUENCE [LARGE SCALE GENOMIC DNA]</scope>
    <source>
        <strain evidence="1 2">NBRC 103569</strain>
    </source>
</reference>
<comment type="caution">
    <text evidence="1">The sequence shown here is derived from an EMBL/GenBank/DDBJ whole genome shotgun (WGS) entry which is preliminary data.</text>
</comment>
<dbReference type="Gene3D" id="2.60.40.3830">
    <property type="match status" value="1"/>
</dbReference>
<evidence type="ECO:0000313" key="2">
    <source>
        <dbReference type="Proteomes" id="UP000321886"/>
    </source>
</evidence>
<proteinExistence type="predicted"/>
<dbReference type="RefSeq" id="WP_146813029.1">
    <property type="nucleotide sequence ID" value="NZ_BJYD01000004.1"/>
</dbReference>
<dbReference type="Proteomes" id="UP000321886">
    <property type="component" value="Unassembled WGS sequence"/>
</dbReference>
<evidence type="ECO:0000313" key="1">
    <source>
        <dbReference type="EMBL" id="GEN52277.1"/>
    </source>
</evidence>
<dbReference type="AlphaFoldDB" id="A0A511WMI6"/>
<keyword evidence="2" id="KW-1185">Reference proteome</keyword>
<sequence>MKKVVWIVFFIICAGCQATENEEPAVPTKTEEFEVGSYTMRGIPDKVAFIDAPWMEGAVQKFMWHFWGSEDELTGPFKVTGTHINTGETVTVFEAAEIAGPVNGADASLPSNMSLPKSGDWKLQTSMNGEPFGTILVEVKE</sequence>
<protein>
    <recommendedName>
        <fullName evidence="3">DUF4871 domain-containing protein</fullName>
    </recommendedName>
</protein>
<organism evidence="1 2">
    <name type="scientific">Halobacillus faecis</name>
    <dbReference type="NCBI Taxonomy" id="360184"/>
    <lineage>
        <taxon>Bacteria</taxon>
        <taxon>Bacillati</taxon>
        <taxon>Bacillota</taxon>
        <taxon>Bacilli</taxon>
        <taxon>Bacillales</taxon>
        <taxon>Bacillaceae</taxon>
        <taxon>Halobacillus</taxon>
    </lineage>
</organism>
<name>A0A511WMI6_9BACI</name>
<dbReference type="EMBL" id="BJYD01000004">
    <property type="protein sequence ID" value="GEN52277.1"/>
    <property type="molecule type" value="Genomic_DNA"/>
</dbReference>
<evidence type="ECO:0008006" key="3">
    <source>
        <dbReference type="Google" id="ProtNLM"/>
    </source>
</evidence>